<organism evidence="2 3">
    <name type="scientific">Salvia divinorum</name>
    <name type="common">Maria pastora</name>
    <name type="synonym">Diviner's sage</name>
    <dbReference type="NCBI Taxonomy" id="28513"/>
    <lineage>
        <taxon>Eukaryota</taxon>
        <taxon>Viridiplantae</taxon>
        <taxon>Streptophyta</taxon>
        <taxon>Embryophyta</taxon>
        <taxon>Tracheophyta</taxon>
        <taxon>Spermatophyta</taxon>
        <taxon>Magnoliopsida</taxon>
        <taxon>eudicotyledons</taxon>
        <taxon>Gunneridae</taxon>
        <taxon>Pentapetalae</taxon>
        <taxon>asterids</taxon>
        <taxon>lamiids</taxon>
        <taxon>Lamiales</taxon>
        <taxon>Lamiaceae</taxon>
        <taxon>Nepetoideae</taxon>
        <taxon>Mentheae</taxon>
        <taxon>Salviinae</taxon>
        <taxon>Salvia</taxon>
        <taxon>Salvia subgen. Calosphace</taxon>
    </lineage>
</organism>
<sequence>MVVTRSESSSDGWEKTISDLEKKADSMDEMINEVNIQILTTNERISTLGSHIEAKMEAFMAEIRAALAHKTPTNTAGDSSDGQGSNTVLSAGTPPMTIPTFNGPEAMAWLARAEQYFLVSNVPSENRVNVAMVALAGPALPWFQLLRRRVLDLAWDHFT</sequence>
<dbReference type="EMBL" id="JBEAFC010000008">
    <property type="protein sequence ID" value="KAL1544615.1"/>
    <property type="molecule type" value="Genomic_DNA"/>
</dbReference>
<proteinExistence type="predicted"/>
<keyword evidence="3" id="KW-1185">Reference proteome</keyword>
<evidence type="ECO:0000313" key="3">
    <source>
        <dbReference type="Proteomes" id="UP001567538"/>
    </source>
</evidence>
<comment type="caution">
    <text evidence="2">The sequence shown here is derived from an EMBL/GenBank/DDBJ whole genome shotgun (WGS) entry which is preliminary data.</text>
</comment>
<gene>
    <name evidence="2" type="ORF">AAHA92_21442</name>
</gene>
<name>A0ABD1GKG7_SALDI</name>
<feature type="region of interest" description="Disordered" evidence="1">
    <location>
        <begin position="72"/>
        <end position="92"/>
    </location>
</feature>
<feature type="compositionally biased region" description="Polar residues" evidence="1">
    <location>
        <begin position="72"/>
        <end position="90"/>
    </location>
</feature>
<reference evidence="2 3" key="1">
    <citation type="submission" date="2024-06" db="EMBL/GenBank/DDBJ databases">
        <title>A chromosome level genome sequence of Diviner's sage (Salvia divinorum).</title>
        <authorList>
            <person name="Ford S.A."/>
            <person name="Ro D.-K."/>
            <person name="Ness R.W."/>
            <person name="Phillips M.A."/>
        </authorList>
    </citation>
    <scope>NUCLEOTIDE SEQUENCE [LARGE SCALE GENOMIC DNA]</scope>
    <source>
        <strain evidence="2">SAF-2024a</strain>
        <tissue evidence="2">Leaf</tissue>
    </source>
</reference>
<accession>A0ABD1GKG7</accession>
<dbReference type="Proteomes" id="UP001567538">
    <property type="component" value="Unassembled WGS sequence"/>
</dbReference>
<dbReference type="AlphaFoldDB" id="A0ABD1GKG7"/>
<evidence type="ECO:0000256" key="1">
    <source>
        <dbReference type="SAM" id="MobiDB-lite"/>
    </source>
</evidence>
<evidence type="ECO:0000313" key="2">
    <source>
        <dbReference type="EMBL" id="KAL1544615.1"/>
    </source>
</evidence>
<protein>
    <submittedName>
        <fullName evidence="2">CTTNBP2 N-terminal-like protein</fullName>
    </submittedName>
</protein>